<gene>
    <name evidence="3" type="ORF">MMUR_60600</name>
</gene>
<dbReference type="Gene3D" id="3.40.309.10">
    <property type="entry name" value="Aldehyde Dehydrogenase, Chain A, domain 2"/>
    <property type="match status" value="1"/>
</dbReference>
<dbReference type="PANTHER" id="PTHR43353:SF3">
    <property type="entry name" value="ALDEHYDE DEHYDROGENASE-RELATED"/>
    <property type="match status" value="1"/>
</dbReference>
<evidence type="ECO:0000313" key="4">
    <source>
        <dbReference type="Proteomes" id="UP000465241"/>
    </source>
</evidence>
<evidence type="ECO:0000256" key="1">
    <source>
        <dbReference type="ARBA" id="ARBA00023002"/>
    </source>
</evidence>
<sequence>MSDVIDIHNAGPADLERAAAAAARDFDAYRSTTPAQRAAFLHRIASEIDALGDALVQQVTAETGIPVARATGELARTTGQLRLFASVVRAGEWTQARLDTPDPQRTPLPKPDLRQRSVPLGPVAVFAASNFPLAFSVAGGDTASALAAGAPVIVKAHPAHPRTSRLVGDAVRRAVAAENLPEGTFSVLLSSGPEIGVSLVQDPRIGAVGFTGSRRAGLALVATAAARPVPIPVFAEMSSVNPVFVLPGALAERAALIGRDLVASMLTGVGQLCTSPGLVFVADTADADTFLAAAADAVSTGPTGPMLTTGIAQAFGEHSARAAAVDGVQILAHGESSTQPCGGRPQLLMTTADRFLAEPVLAEEVFGPSSLIVRTPVDRFADVVAGLEGQLTATVHAAADDHPQARELVRRLELVAGRLVFNGWPTGVEVGHATVHGGPHPATSAASTTSVGSRAIERFLRPVAYQNLPEELFPEEIQKANVWSVPQRVDGKLLT</sequence>
<dbReference type="InterPro" id="IPR050740">
    <property type="entry name" value="Aldehyde_DH_Superfamily"/>
</dbReference>
<dbReference type="RefSeq" id="WP_193491462.1">
    <property type="nucleotide sequence ID" value="NZ_BAAAMC010000039.1"/>
</dbReference>
<organism evidence="3 4">
    <name type="scientific">Mycolicibacterium murale</name>
    <dbReference type="NCBI Taxonomy" id="182220"/>
    <lineage>
        <taxon>Bacteria</taxon>
        <taxon>Bacillati</taxon>
        <taxon>Actinomycetota</taxon>
        <taxon>Actinomycetes</taxon>
        <taxon>Mycobacteriales</taxon>
        <taxon>Mycobacteriaceae</taxon>
        <taxon>Mycolicibacterium</taxon>
    </lineage>
</organism>
<dbReference type="AlphaFoldDB" id="A0A7I9WW31"/>
<dbReference type="Proteomes" id="UP000465241">
    <property type="component" value="Unassembled WGS sequence"/>
</dbReference>
<proteinExistence type="predicted"/>
<dbReference type="InterPro" id="IPR044151">
    <property type="entry name" value="ALDH_KGSADH"/>
</dbReference>
<dbReference type="PANTHER" id="PTHR43353">
    <property type="entry name" value="SUCCINATE-SEMIALDEHYDE DEHYDROGENASE, MITOCHONDRIAL"/>
    <property type="match status" value="1"/>
</dbReference>
<protein>
    <submittedName>
        <fullName evidence="3">2,5-dioxovalerate dehydrogenase</fullName>
    </submittedName>
</protein>
<dbReference type="InterPro" id="IPR016162">
    <property type="entry name" value="Ald_DH_N"/>
</dbReference>
<keyword evidence="4" id="KW-1185">Reference proteome</keyword>
<reference evidence="3 4" key="1">
    <citation type="journal article" date="2019" name="Emerg. Microbes Infect.">
        <title>Comprehensive subspecies identification of 175 nontuberculous mycobacteria species based on 7547 genomic profiles.</title>
        <authorList>
            <person name="Matsumoto Y."/>
            <person name="Kinjo T."/>
            <person name="Motooka D."/>
            <person name="Nabeya D."/>
            <person name="Jung N."/>
            <person name="Uechi K."/>
            <person name="Horii T."/>
            <person name="Iida T."/>
            <person name="Fujita J."/>
            <person name="Nakamura S."/>
        </authorList>
    </citation>
    <scope>NUCLEOTIDE SEQUENCE [LARGE SCALE GENOMIC DNA]</scope>
    <source>
        <strain evidence="3 4">JCM 13392</strain>
    </source>
</reference>
<dbReference type="SUPFAM" id="SSF53720">
    <property type="entry name" value="ALDH-like"/>
    <property type="match status" value="1"/>
</dbReference>
<feature type="domain" description="Aldehyde dehydrogenase" evidence="2">
    <location>
        <begin position="4"/>
        <end position="429"/>
    </location>
</feature>
<dbReference type="InterPro" id="IPR015590">
    <property type="entry name" value="Aldehyde_DH_dom"/>
</dbReference>
<accession>A0A7I9WW31</accession>
<evidence type="ECO:0000313" key="3">
    <source>
        <dbReference type="EMBL" id="GFG61924.1"/>
    </source>
</evidence>
<dbReference type="InterPro" id="IPR016163">
    <property type="entry name" value="Ald_DH_C"/>
</dbReference>
<comment type="caution">
    <text evidence="3">The sequence shown here is derived from an EMBL/GenBank/DDBJ whole genome shotgun (WGS) entry which is preliminary data.</text>
</comment>
<keyword evidence="1" id="KW-0560">Oxidoreductase</keyword>
<dbReference type="EMBL" id="BLKT01000003">
    <property type="protein sequence ID" value="GFG61924.1"/>
    <property type="molecule type" value="Genomic_DNA"/>
</dbReference>
<dbReference type="GO" id="GO:0016620">
    <property type="term" value="F:oxidoreductase activity, acting on the aldehyde or oxo group of donors, NAD or NADP as acceptor"/>
    <property type="evidence" value="ECO:0007669"/>
    <property type="project" value="InterPro"/>
</dbReference>
<dbReference type="CDD" id="cd07129">
    <property type="entry name" value="ALDH_KGSADH"/>
    <property type="match status" value="1"/>
</dbReference>
<dbReference type="Pfam" id="PF00171">
    <property type="entry name" value="Aldedh"/>
    <property type="match status" value="1"/>
</dbReference>
<evidence type="ECO:0000259" key="2">
    <source>
        <dbReference type="Pfam" id="PF00171"/>
    </source>
</evidence>
<dbReference type="InterPro" id="IPR016161">
    <property type="entry name" value="Ald_DH/histidinol_DH"/>
</dbReference>
<name>A0A7I9WW31_9MYCO</name>
<dbReference type="Gene3D" id="3.40.605.10">
    <property type="entry name" value="Aldehyde Dehydrogenase, Chain A, domain 1"/>
    <property type="match status" value="1"/>
</dbReference>